<evidence type="ECO:0000256" key="2">
    <source>
        <dbReference type="ARBA" id="ARBA00022679"/>
    </source>
</evidence>
<dbReference type="CDD" id="cd03789">
    <property type="entry name" value="GT9_LPS_heptosyltransferase"/>
    <property type="match status" value="1"/>
</dbReference>
<evidence type="ECO:0000256" key="1">
    <source>
        <dbReference type="ARBA" id="ARBA00022676"/>
    </source>
</evidence>
<dbReference type="Proteomes" id="UP000606008">
    <property type="component" value="Unassembled WGS sequence"/>
</dbReference>
<dbReference type="InterPro" id="IPR051199">
    <property type="entry name" value="LPS_LOS_Heptosyltrfase"/>
</dbReference>
<gene>
    <name evidence="3" type="ORF">F7231_10440</name>
</gene>
<proteinExistence type="predicted"/>
<evidence type="ECO:0000313" key="4">
    <source>
        <dbReference type="Proteomes" id="UP000606008"/>
    </source>
</evidence>
<reference evidence="4" key="1">
    <citation type="submission" date="2019-09" db="EMBL/GenBank/DDBJ databases">
        <authorList>
            <person name="Jung D.-H."/>
        </authorList>
    </citation>
    <scope>NUCLEOTIDE SEQUENCE [LARGE SCALE GENOMIC DNA]</scope>
    <source>
        <strain evidence="4">JA-25</strain>
    </source>
</reference>
<comment type="caution">
    <text evidence="3">The sequence shown here is derived from an EMBL/GenBank/DDBJ whole genome shotgun (WGS) entry which is preliminary data.</text>
</comment>
<keyword evidence="1" id="KW-0328">Glycosyltransferase</keyword>
<organism evidence="3 4">
    <name type="scientific">Fibrivirga algicola</name>
    <dbReference type="NCBI Taxonomy" id="2950420"/>
    <lineage>
        <taxon>Bacteria</taxon>
        <taxon>Pseudomonadati</taxon>
        <taxon>Bacteroidota</taxon>
        <taxon>Cytophagia</taxon>
        <taxon>Cytophagales</taxon>
        <taxon>Spirosomataceae</taxon>
        <taxon>Fibrivirga</taxon>
    </lineage>
</organism>
<dbReference type="Pfam" id="PF01075">
    <property type="entry name" value="Glyco_transf_9"/>
    <property type="match status" value="1"/>
</dbReference>
<dbReference type="EMBL" id="WAEL01000003">
    <property type="protein sequence ID" value="NID10588.1"/>
    <property type="molecule type" value="Genomic_DNA"/>
</dbReference>
<dbReference type="SUPFAM" id="SSF53756">
    <property type="entry name" value="UDP-Glycosyltransferase/glycogen phosphorylase"/>
    <property type="match status" value="1"/>
</dbReference>
<evidence type="ECO:0000313" key="3">
    <source>
        <dbReference type="EMBL" id="NID10588.1"/>
    </source>
</evidence>
<dbReference type="RefSeq" id="WP_166691840.1">
    <property type="nucleotide sequence ID" value="NZ_WAEL01000003.1"/>
</dbReference>
<dbReference type="InterPro" id="IPR002201">
    <property type="entry name" value="Glyco_trans_9"/>
</dbReference>
<dbReference type="PANTHER" id="PTHR30160">
    <property type="entry name" value="TETRAACYLDISACCHARIDE 4'-KINASE-RELATED"/>
    <property type="match status" value="1"/>
</dbReference>
<keyword evidence="4" id="KW-1185">Reference proteome</keyword>
<dbReference type="Gene3D" id="3.40.50.2000">
    <property type="entry name" value="Glycogen Phosphorylase B"/>
    <property type="match status" value="2"/>
</dbReference>
<name>A0ABX0QI98_9BACT</name>
<sequence>MPGRFLIIQTAFIGDAILATALLEDLHRAWPNAKIDLLVRRGNESLFTDHPFINELLIWEKKTGKYQSLWQLLGRIRATPYKAVINLQRFGATGILTAFSGASVTIGFDKNPFSTFFTYSIPHQIGPNLRGVRHEVERNNDLLRPLDVPNYGKSRPKLYPSRADYSAVAQWQSMPYVCIAPTSVWFTKQYPASGWIKVIERLPANWRVYLLGAPSDMGACEHIRVEVGHDRVVNLAGQLSLLQSAALLQGARMNYVNDSAPLHLCSAMNAPTTAVFCSTVPGFGFGPLADNSRVAEVRELLECRPCNLHGRKDCPLSHFRCAYAIDIDDIAGGPASTGTAIRTV</sequence>
<keyword evidence="2" id="KW-0808">Transferase</keyword>
<dbReference type="PANTHER" id="PTHR30160:SF1">
    <property type="entry name" value="LIPOPOLYSACCHARIDE 1,2-N-ACETYLGLUCOSAMINETRANSFERASE-RELATED"/>
    <property type="match status" value="1"/>
</dbReference>
<protein>
    <submittedName>
        <fullName evidence="3">Glycosyltransferase family 9 protein</fullName>
    </submittedName>
</protein>
<reference evidence="4" key="2">
    <citation type="submission" date="2023-07" db="EMBL/GenBank/DDBJ databases">
        <authorList>
            <person name="Jung D.-H."/>
        </authorList>
    </citation>
    <scope>NUCLEOTIDE SEQUENCE [LARGE SCALE GENOMIC DNA]</scope>
    <source>
        <strain evidence="4">JA-25</strain>
    </source>
</reference>
<accession>A0ABX0QI98</accession>